<dbReference type="GO" id="GO:0033179">
    <property type="term" value="C:proton-transporting V-type ATPase, V0 domain"/>
    <property type="evidence" value="ECO:0007669"/>
    <property type="project" value="InterPro"/>
</dbReference>
<dbReference type="GO" id="GO:0012505">
    <property type="term" value="C:endomembrane system"/>
    <property type="evidence" value="ECO:0007669"/>
    <property type="project" value="UniProtKB-SubCell"/>
</dbReference>
<dbReference type="FunCoup" id="B3M2C5">
    <property type="interactions" value="175"/>
</dbReference>
<proteinExistence type="inferred from homology"/>
<dbReference type="AlphaFoldDB" id="B3M2C5"/>
<reference evidence="10 11" key="1">
    <citation type="journal article" date="2007" name="Nature">
        <title>Evolution of genes and genomes on the Drosophila phylogeny.</title>
        <authorList>
            <consortium name="Drosophila 12 Genomes Consortium"/>
            <person name="Clark A.G."/>
            <person name="Eisen M.B."/>
            <person name="Smith D.R."/>
            <person name="Bergman C.M."/>
            <person name="Oliver B."/>
            <person name="Markow T.A."/>
            <person name="Kaufman T.C."/>
            <person name="Kellis M."/>
            <person name="Gelbart W."/>
            <person name="Iyer V.N."/>
            <person name="Pollard D.A."/>
            <person name="Sackton T.B."/>
            <person name="Larracuente A.M."/>
            <person name="Singh N.D."/>
            <person name="Abad J.P."/>
            <person name="Abt D.N."/>
            <person name="Adryan B."/>
            <person name="Aguade M."/>
            <person name="Akashi H."/>
            <person name="Anderson W.W."/>
            <person name="Aquadro C.F."/>
            <person name="Ardell D.H."/>
            <person name="Arguello R."/>
            <person name="Artieri C.G."/>
            <person name="Barbash D.A."/>
            <person name="Barker D."/>
            <person name="Barsanti P."/>
            <person name="Batterham P."/>
            <person name="Batzoglou S."/>
            <person name="Begun D."/>
            <person name="Bhutkar A."/>
            <person name="Blanco E."/>
            <person name="Bosak S.A."/>
            <person name="Bradley R.K."/>
            <person name="Brand A.D."/>
            <person name="Brent M.R."/>
            <person name="Brooks A.N."/>
            <person name="Brown R.H."/>
            <person name="Butlin R.K."/>
            <person name="Caggese C."/>
            <person name="Calvi B.R."/>
            <person name="Bernardo de Carvalho A."/>
            <person name="Caspi A."/>
            <person name="Castrezana S."/>
            <person name="Celniker S.E."/>
            <person name="Chang J.L."/>
            <person name="Chapple C."/>
            <person name="Chatterji S."/>
            <person name="Chinwalla A."/>
            <person name="Civetta A."/>
            <person name="Clifton S.W."/>
            <person name="Comeron J.M."/>
            <person name="Costello J.C."/>
            <person name="Coyne J.A."/>
            <person name="Daub J."/>
            <person name="David R.G."/>
            <person name="Delcher A.L."/>
            <person name="Delehaunty K."/>
            <person name="Do C.B."/>
            <person name="Ebling H."/>
            <person name="Edwards K."/>
            <person name="Eickbush T."/>
            <person name="Evans J.D."/>
            <person name="Filipski A."/>
            <person name="Findeiss S."/>
            <person name="Freyhult E."/>
            <person name="Fulton L."/>
            <person name="Fulton R."/>
            <person name="Garcia A.C."/>
            <person name="Gardiner A."/>
            <person name="Garfield D.A."/>
            <person name="Garvin B.E."/>
            <person name="Gibson G."/>
            <person name="Gilbert D."/>
            <person name="Gnerre S."/>
            <person name="Godfrey J."/>
            <person name="Good R."/>
            <person name="Gotea V."/>
            <person name="Gravely B."/>
            <person name="Greenberg A.J."/>
            <person name="Griffiths-Jones S."/>
            <person name="Gross S."/>
            <person name="Guigo R."/>
            <person name="Gustafson E.A."/>
            <person name="Haerty W."/>
            <person name="Hahn M.W."/>
            <person name="Halligan D.L."/>
            <person name="Halpern A.L."/>
            <person name="Halter G.M."/>
            <person name="Han M.V."/>
            <person name="Heger A."/>
            <person name="Hillier L."/>
            <person name="Hinrichs A.S."/>
            <person name="Holmes I."/>
            <person name="Hoskins R.A."/>
            <person name="Hubisz M.J."/>
            <person name="Hultmark D."/>
            <person name="Huntley M.A."/>
            <person name="Jaffe D.B."/>
            <person name="Jagadeeshan S."/>
            <person name="Jeck W.R."/>
            <person name="Johnson J."/>
            <person name="Jones C.D."/>
            <person name="Jordan W.C."/>
            <person name="Karpen G.H."/>
            <person name="Kataoka E."/>
            <person name="Keightley P.D."/>
            <person name="Kheradpour P."/>
            <person name="Kirkness E.F."/>
            <person name="Koerich L.B."/>
            <person name="Kristiansen K."/>
            <person name="Kudrna D."/>
            <person name="Kulathinal R.J."/>
            <person name="Kumar S."/>
            <person name="Kwok R."/>
            <person name="Lander E."/>
            <person name="Langley C.H."/>
            <person name="Lapoint R."/>
            <person name="Lazzaro B.P."/>
            <person name="Lee S.J."/>
            <person name="Levesque L."/>
            <person name="Li R."/>
            <person name="Lin C.F."/>
            <person name="Lin M.F."/>
            <person name="Lindblad-Toh K."/>
            <person name="Llopart A."/>
            <person name="Long M."/>
            <person name="Low L."/>
            <person name="Lozovsky E."/>
            <person name="Lu J."/>
            <person name="Luo M."/>
            <person name="Machado C.A."/>
            <person name="Makalowski W."/>
            <person name="Marzo M."/>
            <person name="Matsuda M."/>
            <person name="Matzkin L."/>
            <person name="McAllister B."/>
            <person name="McBride C.S."/>
            <person name="McKernan B."/>
            <person name="McKernan K."/>
            <person name="Mendez-Lago M."/>
            <person name="Minx P."/>
            <person name="Mollenhauer M.U."/>
            <person name="Montooth K."/>
            <person name="Mount S.M."/>
            <person name="Mu X."/>
            <person name="Myers E."/>
            <person name="Negre B."/>
            <person name="Newfeld S."/>
            <person name="Nielsen R."/>
            <person name="Noor M.A."/>
            <person name="O'Grady P."/>
            <person name="Pachter L."/>
            <person name="Papaceit M."/>
            <person name="Parisi M.J."/>
            <person name="Parisi M."/>
            <person name="Parts L."/>
            <person name="Pedersen J.S."/>
            <person name="Pesole G."/>
            <person name="Phillippy A.M."/>
            <person name="Ponting C.P."/>
            <person name="Pop M."/>
            <person name="Porcelli D."/>
            <person name="Powell J.R."/>
            <person name="Prohaska S."/>
            <person name="Pruitt K."/>
            <person name="Puig M."/>
            <person name="Quesneville H."/>
            <person name="Ram K.R."/>
            <person name="Rand D."/>
            <person name="Rasmussen M.D."/>
            <person name="Reed L.K."/>
            <person name="Reenan R."/>
            <person name="Reily A."/>
            <person name="Remington K.A."/>
            <person name="Rieger T.T."/>
            <person name="Ritchie M.G."/>
            <person name="Robin C."/>
            <person name="Rogers Y.H."/>
            <person name="Rohde C."/>
            <person name="Rozas J."/>
            <person name="Rubenfield M.J."/>
            <person name="Ruiz A."/>
            <person name="Russo S."/>
            <person name="Salzberg S.L."/>
            <person name="Sanchez-Gracia A."/>
            <person name="Saranga D.J."/>
            <person name="Sato H."/>
            <person name="Schaeffer S.W."/>
            <person name="Schatz M.C."/>
            <person name="Schlenke T."/>
            <person name="Schwartz R."/>
            <person name="Segarra C."/>
            <person name="Singh R.S."/>
            <person name="Sirot L."/>
            <person name="Sirota M."/>
            <person name="Sisneros N.B."/>
            <person name="Smith C.D."/>
            <person name="Smith T.F."/>
            <person name="Spieth J."/>
            <person name="Stage D.E."/>
            <person name="Stark A."/>
            <person name="Stephan W."/>
            <person name="Strausberg R.L."/>
            <person name="Strempel S."/>
            <person name="Sturgill D."/>
            <person name="Sutton G."/>
            <person name="Sutton G.G."/>
            <person name="Tao W."/>
            <person name="Teichmann S."/>
            <person name="Tobari Y.N."/>
            <person name="Tomimura Y."/>
            <person name="Tsolas J.M."/>
            <person name="Valente V.L."/>
            <person name="Venter E."/>
            <person name="Venter J.C."/>
            <person name="Vicario S."/>
            <person name="Vieira F.G."/>
            <person name="Vilella A.J."/>
            <person name="Villasante A."/>
            <person name="Walenz B."/>
            <person name="Wang J."/>
            <person name="Wasserman M."/>
            <person name="Watts T."/>
            <person name="Wilson D."/>
            <person name="Wilson R.K."/>
            <person name="Wing R.A."/>
            <person name="Wolfner M.F."/>
            <person name="Wong A."/>
            <person name="Wong G.K."/>
            <person name="Wu C.I."/>
            <person name="Wu G."/>
            <person name="Yamamoto D."/>
            <person name="Yang H.P."/>
            <person name="Yang S.P."/>
            <person name="Yorke J.A."/>
            <person name="Yoshida K."/>
            <person name="Zdobnov E."/>
            <person name="Zhang P."/>
            <person name="Zhang Y."/>
            <person name="Zimin A.V."/>
            <person name="Baldwin J."/>
            <person name="Abdouelleil A."/>
            <person name="Abdulkadir J."/>
            <person name="Abebe A."/>
            <person name="Abera B."/>
            <person name="Abreu J."/>
            <person name="Acer S.C."/>
            <person name="Aftuck L."/>
            <person name="Alexander A."/>
            <person name="An P."/>
            <person name="Anderson E."/>
            <person name="Anderson S."/>
            <person name="Arachi H."/>
            <person name="Azer M."/>
            <person name="Bachantsang P."/>
            <person name="Barry A."/>
            <person name="Bayul T."/>
            <person name="Berlin A."/>
            <person name="Bessette D."/>
            <person name="Bloom T."/>
            <person name="Blye J."/>
            <person name="Boguslavskiy L."/>
            <person name="Bonnet C."/>
            <person name="Boukhgalter B."/>
            <person name="Bourzgui I."/>
            <person name="Brown A."/>
            <person name="Cahill P."/>
            <person name="Channer S."/>
            <person name="Cheshatsang Y."/>
            <person name="Chuda L."/>
            <person name="Citroen M."/>
            <person name="Collymore A."/>
            <person name="Cooke P."/>
            <person name="Costello M."/>
            <person name="D'Aco K."/>
            <person name="Daza R."/>
            <person name="De Haan G."/>
            <person name="DeGray S."/>
            <person name="DeMaso C."/>
            <person name="Dhargay N."/>
            <person name="Dooley K."/>
            <person name="Dooley E."/>
            <person name="Doricent M."/>
            <person name="Dorje P."/>
            <person name="Dorjee K."/>
            <person name="Dupes A."/>
            <person name="Elong R."/>
            <person name="Falk J."/>
            <person name="Farina A."/>
            <person name="Faro S."/>
            <person name="Ferguson D."/>
            <person name="Fisher S."/>
            <person name="Foley C.D."/>
            <person name="Franke A."/>
            <person name="Friedrich D."/>
            <person name="Gadbois L."/>
            <person name="Gearin G."/>
            <person name="Gearin C.R."/>
            <person name="Giannoukos G."/>
            <person name="Goode T."/>
            <person name="Graham J."/>
            <person name="Grandbois E."/>
            <person name="Grewal S."/>
            <person name="Gyaltsen K."/>
            <person name="Hafez N."/>
            <person name="Hagos B."/>
            <person name="Hall J."/>
            <person name="Henson C."/>
            <person name="Hollinger A."/>
            <person name="Honan T."/>
            <person name="Huard M.D."/>
            <person name="Hughes L."/>
            <person name="Hurhula B."/>
            <person name="Husby M.E."/>
            <person name="Kamat A."/>
            <person name="Kanga B."/>
            <person name="Kashin S."/>
            <person name="Khazanovich D."/>
            <person name="Kisner P."/>
            <person name="Lance K."/>
            <person name="Lara M."/>
            <person name="Lee W."/>
            <person name="Lennon N."/>
            <person name="Letendre F."/>
            <person name="LeVine R."/>
            <person name="Lipovsky A."/>
            <person name="Liu X."/>
            <person name="Liu J."/>
            <person name="Liu S."/>
            <person name="Lokyitsang T."/>
            <person name="Lokyitsang Y."/>
            <person name="Lubonja R."/>
            <person name="Lui A."/>
            <person name="MacDonald P."/>
            <person name="Magnisalis V."/>
            <person name="Maru K."/>
            <person name="Matthews C."/>
            <person name="McCusker W."/>
            <person name="McDonough S."/>
            <person name="Mehta T."/>
            <person name="Meldrim J."/>
            <person name="Meneus L."/>
            <person name="Mihai O."/>
            <person name="Mihalev A."/>
            <person name="Mihova T."/>
            <person name="Mittelman R."/>
            <person name="Mlenga V."/>
            <person name="Montmayeur A."/>
            <person name="Mulrain L."/>
            <person name="Navidi A."/>
            <person name="Naylor J."/>
            <person name="Negash T."/>
            <person name="Nguyen T."/>
            <person name="Nguyen N."/>
            <person name="Nicol R."/>
            <person name="Norbu C."/>
            <person name="Norbu N."/>
            <person name="Novod N."/>
            <person name="O'Neill B."/>
            <person name="Osman S."/>
            <person name="Markiewicz E."/>
            <person name="Oyono O.L."/>
            <person name="Patti C."/>
            <person name="Phunkhang P."/>
            <person name="Pierre F."/>
            <person name="Priest M."/>
            <person name="Raghuraman S."/>
            <person name="Rege F."/>
            <person name="Reyes R."/>
            <person name="Rise C."/>
            <person name="Rogov P."/>
            <person name="Ross K."/>
            <person name="Ryan E."/>
            <person name="Settipalli S."/>
            <person name="Shea T."/>
            <person name="Sherpa N."/>
            <person name="Shi L."/>
            <person name="Shih D."/>
            <person name="Sparrow T."/>
            <person name="Spaulding J."/>
            <person name="Stalker J."/>
            <person name="Stange-Thomann N."/>
            <person name="Stavropoulos S."/>
            <person name="Stone C."/>
            <person name="Strader C."/>
            <person name="Tesfaye S."/>
            <person name="Thomson T."/>
            <person name="Thoulutsang Y."/>
            <person name="Thoulutsang D."/>
            <person name="Topham K."/>
            <person name="Topping I."/>
            <person name="Tsamla T."/>
            <person name="Vassiliev H."/>
            <person name="Vo A."/>
            <person name="Wangchuk T."/>
            <person name="Wangdi T."/>
            <person name="Weiand M."/>
            <person name="Wilkinson J."/>
            <person name="Wilson A."/>
            <person name="Yadav S."/>
            <person name="Young G."/>
            <person name="Yu Q."/>
            <person name="Zembek L."/>
            <person name="Zhong D."/>
            <person name="Zimmer A."/>
            <person name="Zwirko Z."/>
            <person name="Jaffe D.B."/>
            <person name="Alvarez P."/>
            <person name="Brockman W."/>
            <person name="Butler J."/>
            <person name="Chin C."/>
            <person name="Gnerre S."/>
            <person name="Grabherr M."/>
            <person name="Kleber M."/>
            <person name="Mauceli E."/>
            <person name="MacCallum I."/>
        </authorList>
    </citation>
    <scope>NUCLEOTIDE SEQUENCE [LARGE SCALE GENOMIC DNA]</scope>
    <source>
        <strain evidence="11">Tucson 14024-0371.13</strain>
    </source>
</reference>
<keyword evidence="3" id="KW-0813">Transport</keyword>
<keyword evidence="7" id="KW-0406">Ion transport</keyword>
<dbReference type="EMBL" id="CH902617">
    <property type="protein sequence ID" value="EDV42316.1"/>
    <property type="molecule type" value="Genomic_DNA"/>
</dbReference>
<dbReference type="STRING" id="7217.B3M2C5"/>
<evidence type="ECO:0000256" key="1">
    <source>
        <dbReference type="ARBA" id="ARBA00004127"/>
    </source>
</evidence>
<evidence type="ECO:0000256" key="9">
    <source>
        <dbReference type="SAM" id="Phobius"/>
    </source>
</evidence>
<comment type="similarity">
    <text evidence="2">Belongs to the V-ATPase e1/e2 subunit family.</text>
</comment>
<keyword evidence="8 9" id="KW-0472">Membrane</keyword>
<evidence type="ECO:0000256" key="6">
    <source>
        <dbReference type="ARBA" id="ARBA00022989"/>
    </source>
</evidence>
<accession>B3M2C5</accession>
<evidence type="ECO:0000256" key="4">
    <source>
        <dbReference type="ARBA" id="ARBA00022692"/>
    </source>
</evidence>
<dbReference type="GO" id="GO:0046961">
    <property type="term" value="F:proton-transporting ATPase activity, rotational mechanism"/>
    <property type="evidence" value="ECO:0007669"/>
    <property type="project" value="InterPro"/>
</dbReference>
<evidence type="ECO:0000313" key="11">
    <source>
        <dbReference type="Proteomes" id="UP000007801"/>
    </source>
</evidence>
<sequence>MDKLIVLGVVSAIFLVIAIVGSMLARLWQESSVIRCCIILTCVCCYMAWLVTFLMQMNPLIGPRGERRTIFGIMAYWPNSGFHDKLDT</sequence>
<keyword evidence="5" id="KW-0375">Hydrogen ion transport</keyword>
<evidence type="ECO:0000313" key="10">
    <source>
        <dbReference type="EMBL" id="EDV42316.1"/>
    </source>
</evidence>
<evidence type="ECO:0000256" key="5">
    <source>
        <dbReference type="ARBA" id="ARBA00022781"/>
    </source>
</evidence>
<feature type="transmembrane region" description="Helical" evidence="9">
    <location>
        <begin position="32"/>
        <end position="55"/>
    </location>
</feature>
<protein>
    <recommendedName>
        <fullName evidence="12">V-type proton ATPase subunit</fullName>
    </recommendedName>
</protein>
<name>B3M2C5_DROAN</name>
<organism evidence="10 11">
    <name type="scientific">Drosophila ananassae</name>
    <name type="common">Fruit fly</name>
    <dbReference type="NCBI Taxonomy" id="7217"/>
    <lineage>
        <taxon>Eukaryota</taxon>
        <taxon>Metazoa</taxon>
        <taxon>Ecdysozoa</taxon>
        <taxon>Arthropoda</taxon>
        <taxon>Hexapoda</taxon>
        <taxon>Insecta</taxon>
        <taxon>Pterygota</taxon>
        <taxon>Neoptera</taxon>
        <taxon>Endopterygota</taxon>
        <taxon>Diptera</taxon>
        <taxon>Brachycera</taxon>
        <taxon>Muscomorpha</taxon>
        <taxon>Ephydroidea</taxon>
        <taxon>Drosophilidae</taxon>
        <taxon>Drosophila</taxon>
        <taxon>Sophophora</taxon>
    </lineage>
</organism>
<keyword evidence="11" id="KW-1185">Reference proteome</keyword>
<dbReference type="PANTHER" id="PTHR12263">
    <property type="entry name" value="VACUOLAR ATP SYNTHASE SUBUNIT H"/>
    <property type="match status" value="1"/>
</dbReference>
<dbReference type="InParanoid" id="B3M2C5"/>
<dbReference type="GO" id="GO:0033181">
    <property type="term" value="C:plasma membrane proton-transporting V-type ATPase complex"/>
    <property type="evidence" value="ECO:0007669"/>
    <property type="project" value="TreeGrafter"/>
</dbReference>
<comment type="subcellular location">
    <subcellularLocation>
        <location evidence="1">Endomembrane system</location>
        <topology evidence="1">Multi-pass membrane protein</topology>
    </subcellularLocation>
</comment>
<dbReference type="Pfam" id="PF05493">
    <property type="entry name" value="ATP_synt_H"/>
    <property type="match status" value="1"/>
</dbReference>
<dbReference type="PhylomeDB" id="B3M2C5"/>
<dbReference type="eggNOG" id="KOG3500">
    <property type="taxonomic scope" value="Eukaryota"/>
</dbReference>
<gene>
    <name evidence="10" type="primary">Dana\GF17072</name>
    <name evidence="10" type="synonym">dana_GLEANR_18339</name>
    <name evidence="10" type="ORF">GF17072</name>
</gene>
<feature type="transmembrane region" description="Helical" evidence="9">
    <location>
        <begin position="6"/>
        <end position="25"/>
    </location>
</feature>
<dbReference type="PANTHER" id="PTHR12263:SF0">
    <property type="entry name" value="V-TYPE PROTON ATPASE SUBUNIT"/>
    <property type="match status" value="1"/>
</dbReference>
<evidence type="ECO:0008006" key="12">
    <source>
        <dbReference type="Google" id="ProtNLM"/>
    </source>
</evidence>
<evidence type="ECO:0000256" key="2">
    <source>
        <dbReference type="ARBA" id="ARBA00008328"/>
    </source>
</evidence>
<evidence type="ECO:0000256" key="3">
    <source>
        <dbReference type="ARBA" id="ARBA00022448"/>
    </source>
</evidence>
<dbReference type="Proteomes" id="UP000007801">
    <property type="component" value="Unassembled WGS sequence"/>
</dbReference>
<dbReference type="InterPro" id="IPR008389">
    <property type="entry name" value="ATPase_V0-cplx_e1/e2_su"/>
</dbReference>
<keyword evidence="6 9" id="KW-1133">Transmembrane helix</keyword>
<keyword evidence="4 9" id="KW-0812">Transmembrane</keyword>
<evidence type="ECO:0000256" key="8">
    <source>
        <dbReference type="ARBA" id="ARBA00023136"/>
    </source>
</evidence>
<evidence type="ECO:0000256" key="7">
    <source>
        <dbReference type="ARBA" id="ARBA00023065"/>
    </source>
</evidence>
<dbReference type="HOGENOM" id="CLU_170555_0_0_1"/>